<evidence type="ECO:0000313" key="4">
    <source>
        <dbReference type="EMBL" id="CAK8698020.1"/>
    </source>
</evidence>
<dbReference type="InterPro" id="IPR011333">
    <property type="entry name" value="SKP1/BTB/POZ_sf"/>
</dbReference>
<sequence>MAVTNSLLCEKEIIIDFMSKEIFAQALNFMYTAEVEIKPDSVRPLILAAARLEMQGMVNAVLRQILNWEMSLLEDCRGSSVKPNRNKANVEFGLQRMVHDRERQPHPYNKKVKESYRQRQMDSNRCQEINCCGDVSEEGSDATDAPGPWHNYKLPQDKNLTVTGIMDELRLQGDMNTLAYARTFAARSFSEVCETDAFLNYNSDEEWSVDEDGGLTKNDRNKPFCPINPCACCPDYILASGGIDTKQKVASDGVYKYEERENSWLRFAKMQQPRNHHASVYCKGALYIIGGSDPSLTGPGAEVCPVSSCYRLGLGSLKWCKIEAMSTPRMSLQAAHMNDYIYAIGGQDHKQRILRDTERYSLARGTWEYAGSLSSARAGLAFCHYNKKLWVLGGYCHKSGIVLDKVEAYNEEFGNWEIMPSLRFPRCFASAAVCKQNLYVLGGAWLDAEMDCGNFSSVYDVDIYNPVNNCWEGITALRMGRHDAGLAVLGSPQTIRQNTRGQTVSYRFTRFFFTGPRIYIVGGKHCDDGAIKNLDSVECFDVERDDWIDGVTPLPLSLLGPSITYTC</sequence>
<name>A0ABP0H2J2_CLALP</name>
<dbReference type="InterPro" id="IPR006652">
    <property type="entry name" value="Kelch_1"/>
</dbReference>
<reference evidence="4 5" key="1">
    <citation type="submission" date="2024-02" db="EMBL/GenBank/DDBJ databases">
        <authorList>
            <person name="Daric V."/>
            <person name="Darras S."/>
        </authorList>
    </citation>
    <scope>NUCLEOTIDE SEQUENCE [LARGE SCALE GENOMIC DNA]</scope>
</reference>
<accession>A0ABP0H2J2</accession>
<dbReference type="EMBL" id="CAWYQH010000174">
    <property type="protein sequence ID" value="CAK8698020.1"/>
    <property type="molecule type" value="Genomic_DNA"/>
</dbReference>
<keyword evidence="5" id="KW-1185">Reference proteome</keyword>
<evidence type="ECO:0000256" key="1">
    <source>
        <dbReference type="ARBA" id="ARBA00022441"/>
    </source>
</evidence>
<feature type="domain" description="BTB" evidence="3">
    <location>
        <begin position="11"/>
        <end position="61"/>
    </location>
</feature>
<dbReference type="PANTHER" id="PTHR24412">
    <property type="entry name" value="KELCH PROTEIN"/>
    <property type="match status" value="1"/>
</dbReference>
<dbReference type="Pfam" id="PF24681">
    <property type="entry name" value="Kelch_KLHDC2_KLHL20_DRC7"/>
    <property type="match status" value="1"/>
</dbReference>
<organism evidence="4 5">
    <name type="scientific">Clavelina lepadiformis</name>
    <name type="common">Light-bulb sea squirt</name>
    <name type="synonym">Ascidia lepadiformis</name>
    <dbReference type="NCBI Taxonomy" id="159417"/>
    <lineage>
        <taxon>Eukaryota</taxon>
        <taxon>Metazoa</taxon>
        <taxon>Chordata</taxon>
        <taxon>Tunicata</taxon>
        <taxon>Ascidiacea</taxon>
        <taxon>Aplousobranchia</taxon>
        <taxon>Clavelinidae</taxon>
        <taxon>Clavelina</taxon>
    </lineage>
</organism>
<keyword evidence="1" id="KW-0880">Kelch repeat</keyword>
<dbReference type="Pfam" id="PF00651">
    <property type="entry name" value="BTB"/>
    <property type="match status" value="1"/>
</dbReference>
<evidence type="ECO:0000256" key="2">
    <source>
        <dbReference type="ARBA" id="ARBA00022737"/>
    </source>
</evidence>
<dbReference type="InterPro" id="IPR000210">
    <property type="entry name" value="BTB/POZ_dom"/>
</dbReference>
<dbReference type="Gene3D" id="3.30.710.10">
    <property type="entry name" value="Potassium Channel Kv1.1, Chain A"/>
    <property type="match status" value="1"/>
</dbReference>
<dbReference type="SMART" id="SM00612">
    <property type="entry name" value="Kelch"/>
    <property type="match status" value="6"/>
</dbReference>
<gene>
    <name evidence="4" type="ORF">CVLEPA_LOCUS31490</name>
</gene>
<evidence type="ECO:0000313" key="5">
    <source>
        <dbReference type="Proteomes" id="UP001642483"/>
    </source>
</evidence>
<dbReference type="Proteomes" id="UP001642483">
    <property type="component" value="Unassembled WGS sequence"/>
</dbReference>
<dbReference type="InterPro" id="IPR015915">
    <property type="entry name" value="Kelch-typ_b-propeller"/>
</dbReference>
<dbReference type="Gene3D" id="2.120.10.80">
    <property type="entry name" value="Kelch-type beta propeller"/>
    <property type="match status" value="2"/>
</dbReference>
<comment type="caution">
    <text evidence="4">The sequence shown here is derived from an EMBL/GenBank/DDBJ whole genome shotgun (WGS) entry which is preliminary data.</text>
</comment>
<keyword evidence="2" id="KW-0677">Repeat</keyword>
<dbReference type="SUPFAM" id="SSF54695">
    <property type="entry name" value="POZ domain"/>
    <property type="match status" value="1"/>
</dbReference>
<protein>
    <recommendedName>
        <fullName evidence="3">BTB domain-containing protein</fullName>
    </recommendedName>
</protein>
<proteinExistence type="predicted"/>
<dbReference type="PANTHER" id="PTHR24412:SF489">
    <property type="entry name" value="RING FINGER DOMAIN AND KELCH REPEAT-CONTAINING PROTEIN DDB_G0271372"/>
    <property type="match status" value="1"/>
</dbReference>
<evidence type="ECO:0000259" key="3">
    <source>
        <dbReference type="Pfam" id="PF00651"/>
    </source>
</evidence>
<dbReference type="SUPFAM" id="SSF117281">
    <property type="entry name" value="Kelch motif"/>
    <property type="match status" value="1"/>
</dbReference>